<gene>
    <name evidence="4" type="ORF">IDH41_20540</name>
</gene>
<dbReference type="Pfam" id="PF00440">
    <property type="entry name" value="TetR_N"/>
    <property type="match status" value="1"/>
</dbReference>
<dbReference type="AlphaFoldDB" id="A0A927H7T1"/>
<evidence type="ECO:0000256" key="1">
    <source>
        <dbReference type="ARBA" id="ARBA00023125"/>
    </source>
</evidence>
<accession>A0A927H7T1</accession>
<evidence type="ECO:0000313" key="4">
    <source>
        <dbReference type="EMBL" id="MBD2870978.1"/>
    </source>
</evidence>
<evidence type="ECO:0000313" key="5">
    <source>
        <dbReference type="Proteomes" id="UP000632125"/>
    </source>
</evidence>
<dbReference type="InterPro" id="IPR050624">
    <property type="entry name" value="HTH-type_Tx_Regulator"/>
</dbReference>
<evidence type="ECO:0000256" key="2">
    <source>
        <dbReference type="PROSITE-ProRule" id="PRU00335"/>
    </source>
</evidence>
<organism evidence="4 5">
    <name type="scientific">Paenibacillus arenilitoris</name>
    <dbReference type="NCBI Taxonomy" id="2772299"/>
    <lineage>
        <taxon>Bacteria</taxon>
        <taxon>Bacillati</taxon>
        <taxon>Bacillota</taxon>
        <taxon>Bacilli</taxon>
        <taxon>Bacillales</taxon>
        <taxon>Paenibacillaceae</taxon>
        <taxon>Paenibacillus</taxon>
    </lineage>
</organism>
<dbReference type="InterPro" id="IPR009057">
    <property type="entry name" value="Homeodomain-like_sf"/>
</dbReference>
<feature type="domain" description="HTH tetR-type" evidence="3">
    <location>
        <begin position="6"/>
        <end position="66"/>
    </location>
</feature>
<dbReference type="Pfam" id="PF14278">
    <property type="entry name" value="TetR_C_8"/>
    <property type="match status" value="1"/>
</dbReference>
<evidence type="ECO:0000259" key="3">
    <source>
        <dbReference type="PROSITE" id="PS50977"/>
    </source>
</evidence>
<dbReference type="PANTHER" id="PTHR43479:SF7">
    <property type="entry name" value="TETR-FAMILY TRANSCRIPTIONAL REGULATOR"/>
    <property type="match status" value="1"/>
</dbReference>
<dbReference type="PROSITE" id="PS50977">
    <property type="entry name" value="HTH_TETR_2"/>
    <property type="match status" value="1"/>
</dbReference>
<dbReference type="InterPro" id="IPR039532">
    <property type="entry name" value="TetR_C_Firmicutes"/>
</dbReference>
<dbReference type="PANTHER" id="PTHR43479">
    <property type="entry name" value="ACREF/ENVCD OPERON REPRESSOR-RELATED"/>
    <property type="match status" value="1"/>
</dbReference>
<dbReference type="EMBL" id="JACXIY010000025">
    <property type="protein sequence ID" value="MBD2870978.1"/>
    <property type="molecule type" value="Genomic_DNA"/>
</dbReference>
<dbReference type="SUPFAM" id="SSF46689">
    <property type="entry name" value="Homeodomain-like"/>
    <property type="match status" value="1"/>
</dbReference>
<proteinExistence type="predicted"/>
<dbReference type="Gene3D" id="1.10.357.10">
    <property type="entry name" value="Tetracycline Repressor, domain 2"/>
    <property type="match status" value="1"/>
</dbReference>
<dbReference type="Proteomes" id="UP000632125">
    <property type="component" value="Unassembled WGS sequence"/>
</dbReference>
<keyword evidence="5" id="KW-1185">Reference proteome</keyword>
<name>A0A927H7T1_9BACL</name>
<protein>
    <submittedName>
        <fullName evidence="4">TetR/AcrR family transcriptional regulator</fullName>
    </submittedName>
</protein>
<dbReference type="GO" id="GO:0003677">
    <property type="term" value="F:DNA binding"/>
    <property type="evidence" value="ECO:0007669"/>
    <property type="project" value="UniProtKB-UniRule"/>
</dbReference>
<dbReference type="InterPro" id="IPR001647">
    <property type="entry name" value="HTH_TetR"/>
</dbReference>
<feature type="DNA-binding region" description="H-T-H motif" evidence="2">
    <location>
        <begin position="29"/>
        <end position="48"/>
    </location>
</feature>
<reference evidence="4" key="1">
    <citation type="submission" date="2020-09" db="EMBL/GenBank/DDBJ databases">
        <title>A novel bacterium of genus Paenibacillus, isolated from South China Sea.</title>
        <authorList>
            <person name="Huang H."/>
            <person name="Mo K."/>
            <person name="Hu Y."/>
        </authorList>
    </citation>
    <scope>NUCLEOTIDE SEQUENCE</scope>
    <source>
        <strain evidence="4">IB182493</strain>
    </source>
</reference>
<sequence length="204" mass="22903">MDRRKAKTRKALRKALVEVIEEKGIEHVSVSDLTQKADMNRGTFYLHYSNASEMLNEVRTEVWEGLVQKMAALDPHEYVFYAARNEPDPNMVRVIEYYAANADFFRVILGPKGDPAFAVRIKEFLKRNHIAKMVESQPNLAQTVIPKDFMIAYFAASNLSIIQHWLQSGMQQSACTIALMITHIVGSAAKHLFGLGPGMGGDCS</sequence>
<keyword evidence="1 2" id="KW-0238">DNA-binding</keyword>
<comment type="caution">
    <text evidence="4">The sequence shown here is derived from an EMBL/GenBank/DDBJ whole genome shotgun (WGS) entry which is preliminary data.</text>
</comment>